<evidence type="ECO:0000313" key="3">
    <source>
        <dbReference type="Proteomes" id="UP001479290"/>
    </source>
</evidence>
<sequence>MPFEALRCEPQDRAEGPDSCTASPGTVQRRPGRGDTALISRSERNPSQMA</sequence>
<evidence type="ECO:0000313" key="2">
    <source>
        <dbReference type="EMBL" id="KAK9961364.1"/>
    </source>
</evidence>
<organism evidence="2 3">
    <name type="scientific">Culter alburnus</name>
    <name type="common">Topmouth culter</name>
    <dbReference type="NCBI Taxonomy" id="194366"/>
    <lineage>
        <taxon>Eukaryota</taxon>
        <taxon>Metazoa</taxon>
        <taxon>Chordata</taxon>
        <taxon>Craniata</taxon>
        <taxon>Vertebrata</taxon>
        <taxon>Euteleostomi</taxon>
        <taxon>Actinopterygii</taxon>
        <taxon>Neopterygii</taxon>
        <taxon>Teleostei</taxon>
        <taxon>Ostariophysi</taxon>
        <taxon>Cypriniformes</taxon>
        <taxon>Xenocyprididae</taxon>
        <taxon>Xenocypridinae</taxon>
        <taxon>Culter</taxon>
    </lineage>
</organism>
<evidence type="ECO:0000256" key="1">
    <source>
        <dbReference type="SAM" id="MobiDB-lite"/>
    </source>
</evidence>
<protein>
    <submittedName>
        <fullName evidence="2">Uncharacterized protein</fullName>
    </submittedName>
</protein>
<dbReference type="AlphaFoldDB" id="A0AAW1ZLW4"/>
<accession>A0AAW1ZLW4</accession>
<dbReference type="EMBL" id="JAWDJR010000016">
    <property type="protein sequence ID" value="KAK9961364.1"/>
    <property type="molecule type" value="Genomic_DNA"/>
</dbReference>
<proteinExistence type="predicted"/>
<name>A0AAW1ZLW4_CULAL</name>
<feature type="non-terminal residue" evidence="2">
    <location>
        <position position="50"/>
    </location>
</feature>
<feature type="region of interest" description="Disordered" evidence="1">
    <location>
        <begin position="1"/>
        <end position="50"/>
    </location>
</feature>
<keyword evidence="3" id="KW-1185">Reference proteome</keyword>
<comment type="caution">
    <text evidence="2">The sequence shown here is derived from an EMBL/GenBank/DDBJ whole genome shotgun (WGS) entry which is preliminary data.</text>
</comment>
<gene>
    <name evidence="2" type="ORF">ABG768_009154</name>
</gene>
<reference evidence="2 3" key="1">
    <citation type="submission" date="2024-05" db="EMBL/GenBank/DDBJ databases">
        <title>A high-quality chromosomal-level genome assembly of Topmouth culter (Culter alburnus).</title>
        <authorList>
            <person name="Zhao H."/>
        </authorList>
    </citation>
    <scope>NUCLEOTIDE SEQUENCE [LARGE SCALE GENOMIC DNA]</scope>
    <source>
        <strain evidence="2">CATC2023</strain>
        <tissue evidence="2">Muscle</tissue>
    </source>
</reference>
<dbReference type="Proteomes" id="UP001479290">
    <property type="component" value="Unassembled WGS sequence"/>
</dbReference>
<feature type="compositionally biased region" description="Basic and acidic residues" evidence="1">
    <location>
        <begin position="1"/>
        <end position="16"/>
    </location>
</feature>